<dbReference type="Pfam" id="PF00197">
    <property type="entry name" value="Kunitz_legume"/>
    <property type="match status" value="1"/>
</dbReference>
<name>A0A816K8U0_BRANA</name>
<dbReference type="SUPFAM" id="SSF50386">
    <property type="entry name" value="STI-like"/>
    <property type="match status" value="1"/>
</dbReference>
<accession>A0A816K8U0</accession>
<dbReference type="InterPro" id="IPR011065">
    <property type="entry name" value="Kunitz_inhibitor_STI-like_sf"/>
</dbReference>
<dbReference type="GO" id="GO:0004866">
    <property type="term" value="F:endopeptidase inhibitor activity"/>
    <property type="evidence" value="ECO:0007669"/>
    <property type="project" value="InterPro"/>
</dbReference>
<dbReference type="EMBL" id="HG994366">
    <property type="protein sequence ID" value="CAF1910308.1"/>
    <property type="molecule type" value="Genomic_DNA"/>
</dbReference>
<dbReference type="PANTHER" id="PTHR33107:SF83">
    <property type="entry name" value="(RAPE) HYPOTHETICAL PROTEIN"/>
    <property type="match status" value="1"/>
</dbReference>
<organism evidence="1">
    <name type="scientific">Brassica napus</name>
    <name type="common">Rape</name>
    <dbReference type="NCBI Taxonomy" id="3708"/>
    <lineage>
        <taxon>Eukaryota</taxon>
        <taxon>Viridiplantae</taxon>
        <taxon>Streptophyta</taxon>
        <taxon>Embryophyta</taxon>
        <taxon>Tracheophyta</taxon>
        <taxon>Spermatophyta</taxon>
        <taxon>Magnoliopsida</taxon>
        <taxon>eudicotyledons</taxon>
        <taxon>Gunneridae</taxon>
        <taxon>Pentapetalae</taxon>
        <taxon>rosids</taxon>
        <taxon>malvids</taxon>
        <taxon>Brassicales</taxon>
        <taxon>Brassicaceae</taxon>
        <taxon>Brassiceae</taxon>
        <taxon>Brassica</taxon>
    </lineage>
</organism>
<proteinExistence type="predicted"/>
<dbReference type="Proteomes" id="UP001295469">
    <property type="component" value="Chromosome C02"/>
</dbReference>
<evidence type="ECO:0000313" key="1">
    <source>
        <dbReference type="EMBL" id="CAF1910308.1"/>
    </source>
</evidence>
<dbReference type="PANTHER" id="PTHR33107">
    <property type="entry name" value="KUNITZ TRYPSIN INHIBITOR 2"/>
    <property type="match status" value="1"/>
</dbReference>
<protein>
    <submittedName>
        <fullName evidence="1">(rape) hypothetical protein</fullName>
    </submittedName>
</protein>
<dbReference type="Gene3D" id="2.80.10.50">
    <property type="match status" value="1"/>
</dbReference>
<gene>
    <name evidence="1" type="ORF">DARMORV10_C02P30950.1</name>
</gene>
<dbReference type="SMART" id="SM00452">
    <property type="entry name" value="STI"/>
    <property type="match status" value="1"/>
</dbReference>
<dbReference type="InterPro" id="IPR002160">
    <property type="entry name" value="Prot_inh_Kunz-lg"/>
</dbReference>
<sequence>MTGNRTQVAVLTAVSLLPPELDAPRTHKLTFSSSYNIKSNQLHKLKKGESHVLHLALTVVLAATAQVDGNIIFDDSYYVLPIYSNGGGLTLPSRGHDTNVPSMLDMNIRREPQHRDGRQSYDLRSVNLLTFVTAGRNPEAGEDFSRSFFQIHKPIGLFASYQIMFCPNNNDCRNIGVVVEEYGVPRLALSPMTFSFYFRKATEISSKTMSII</sequence>
<dbReference type="SMR" id="A0A816K8U0"/>
<dbReference type="AlphaFoldDB" id="A0A816K8U0"/>
<reference evidence="1" key="1">
    <citation type="submission" date="2021-01" db="EMBL/GenBank/DDBJ databases">
        <authorList>
            <consortium name="Genoscope - CEA"/>
            <person name="William W."/>
        </authorList>
    </citation>
    <scope>NUCLEOTIDE SEQUENCE</scope>
</reference>